<sequence length="201" mass="23603">MNDINGTVHPRLYVLEGYEMVGKTEFIDSYLQHAFKFRPSYEDLNLREFIPGNSRSLLGVTVLDFLSQNPVLINRDMVFDRGLLSGLLYAKLYPQNGTNIEQDIDRFLGMYRMMDTKVVYLYHTDKEYARDMFESSKSRTTNDASFDPPTFDKYWDEFSRTHEWAIEILEKYFASSGVSYTMIPTIQARDEQYVKTKLDLL</sequence>
<dbReference type="EMBL" id="KT624200">
    <property type="protein sequence ID" value="AMM44932.1"/>
    <property type="molecule type" value="Genomic_DNA"/>
</dbReference>
<dbReference type="RefSeq" id="YP_009302521.1">
    <property type="nucleotide sequence ID" value="NC_031245.1"/>
</dbReference>
<accession>A0A127AWH1</accession>
<keyword evidence="2" id="KW-1185">Reference proteome</keyword>
<dbReference type="GeneID" id="29125301"/>
<gene>
    <name evidence="1" type="ORF">SP15_134</name>
</gene>
<organism evidence="1 2">
    <name type="scientific">Bacillus phage SP-15</name>
    <dbReference type="NCBI Taxonomy" id="1792032"/>
    <lineage>
        <taxon>Viruses</taxon>
        <taxon>Duplodnaviria</taxon>
        <taxon>Heunggongvirae</taxon>
        <taxon>Uroviricota</taxon>
        <taxon>Caudoviricetes</taxon>
        <taxon>Thornevirus</taxon>
        <taxon>Thornevirus SP15</taxon>
    </lineage>
</organism>
<evidence type="ECO:0000313" key="2">
    <source>
        <dbReference type="Proteomes" id="UP000203261"/>
    </source>
</evidence>
<dbReference type="KEGG" id="vg:29125301"/>
<proteinExistence type="predicted"/>
<reference evidence="1 2" key="1">
    <citation type="submission" date="2015-08" db="EMBL/GenBank/DDBJ databases">
        <authorList>
            <person name="Babu N.S."/>
            <person name="Beckwith C.J."/>
            <person name="Beseler K.G."/>
            <person name="Brison A."/>
            <person name="Carone J.V."/>
            <person name="Caskin T.P."/>
            <person name="Diamond M."/>
            <person name="Durham M.E."/>
            <person name="Foxe J.M."/>
            <person name="Go M."/>
            <person name="Henderson B.A."/>
            <person name="Jones I.B."/>
            <person name="McGettigan J.A."/>
            <person name="Micheletti S.J."/>
            <person name="Nasrallah M.E."/>
            <person name="Ortiz D."/>
            <person name="Piller C.R."/>
            <person name="Privatt S.R."/>
            <person name="Schneider S.L."/>
            <person name="Sharp S."/>
            <person name="Smith T.C."/>
            <person name="Stanton J.D."/>
            <person name="Ullery H.E."/>
            <person name="Wilson R.J."/>
            <person name="Serrano M.G."/>
            <person name="Buck G."/>
            <person name="Lee V."/>
            <person name="Wang Y."/>
            <person name="Carvalho R."/>
            <person name="Voegtly L."/>
            <person name="Shi R."/>
            <person name="Duckworth R."/>
            <person name="Johnson A."/>
            <person name="Loviza R."/>
            <person name="Walstead R."/>
            <person name="Shah Z."/>
            <person name="Kiflezghi M."/>
            <person name="Wade K."/>
            <person name="Ball S.L."/>
            <person name="Bradley K.W."/>
            <person name="Asai D.J."/>
            <person name="Bowman C.A."/>
            <person name="Russell D.A."/>
            <person name="Pope W.H."/>
            <person name="Jacobs-Sera D."/>
            <person name="Hendrix R.W."/>
            <person name="Hatfull G.F."/>
        </authorList>
    </citation>
    <scope>NUCLEOTIDE SEQUENCE [LARGE SCALE GENOMIC DNA]</scope>
</reference>
<protein>
    <submittedName>
        <fullName evidence="1">Uncharacterized protein</fullName>
    </submittedName>
</protein>
<dbReference type="Proteomes" id="UP000203261">
    <property type="component" value="Segment"/>
</dbReference>
<evidence type="ECO:0000313" key="1">
    <source>
        <dbReference type="EMBL" id="AMM44932.1"/>
    </source>
</evidence>
<name>A0A127AWH1_9CAUD</name>